<organism evidence="4 5">
    <name type="scientific">Agrocybe chaxingu</name>
    <dbReference type="NCBI Taxonomy" id="84603"/>
    <lineage>
        <taxon>Eukaryota</taxon>
        <taxon>Fungi</taxon>
        <taxon>Dikarya</taxon>
        <taxon>Basidiomycota</taxon>
        <taxon>Agaricomycotina</taxon>
        <taxon>Agaricomycetes</taxon>
        <taxon>Agaricomycetidae</taxon>
        <taxon>Agaricales</taxon>
        <taxon>Agaricineae</taxon>
        <taxon>Strophariaceae</taxon>
        <taxon>Agrocybe</taxon>
    </lineage>
</organism>
<keyword evidence="2" id="KW-0812">Transmembrane</keyword>
<keyword evidence="2" id="KW-1133">Transmembrane helix</keyword>
<gene>
    <name evidence="4" type="ORF">NLJ89_g1604</name>
</gene>
<feature type="compositionally biased region" description="Polar residues" evidence="1">
    <location>
        <begin position="335"/>
        <end position="350"/>
    </location>
</feature>
<dbReference type="Proteomes" id="UP001148786">
    <property type="component" value="Unassembled WGS sequence"/>
</dbReference>
<accession>A0A9W8MZQ1</accession>
<evidence type="ECO:0000256" key="2">
    <source>
        <dbReference type="SAM" id="Phobius"/>
    </source>
</evidence>
<feature type="chain" id="PRO_5040992719" description="Transmembrane protein" evidence="3">
    <location>
        <begin position="25"/>
        <end position="441"/>
    </location>
</feature>
<evidence type="ECO:0000313" key="5">
    <source>
        <dbReference type="Proteomes" id="UP001148786"/>
    </source>
</evidence>
<evidence type="ECO:0008006" key="6">
    <source>
        <dbReference type="Google" id="ProtNLM"/>
    </source>
</evidence>
<dbReference type="EMBL" id="JANKHO010000085">
    <property type="protein sequence ID" value="KAJ3515672.1"/>
    <property type="molecule type" value="Genomic_DNA"/>
</dbReference>
<evidence type="ECO:0000256" key="3">
    <source>
        <dbReference type="SAM" id="SignalP"/>
    </source>
</evidence>
<name>A0A9W8MZQ1_9AGAR</name>
<feature type="signal peptide" evidence="3">
    <location>
        <begin position="1"/>
        <end position="24"/>
    </location>
</feature>
<protein>
    <recommendedName>
        <fullName evidence="6">Transmembrane protein</fullName>
    </recommendedName>
</protein>
<evidence type="ECO:0000256" key="1">
    <source>
        <dbReference type="SAM" id="MobiDB-lite"/>
    </source>
</evidence>
<dbReference type="AlphaFoldDB" id="A0A9W8MZQ1"/>
<sequence length="441" mass="47529">MISNYRSVLAVALLSLSLVNHIYAQLVNVTLDETSSLITYSPLGSWRRLDDTGPGGAVLNYGGYHMVTEDPEAYASITFTYASFYFIASRYPYKVTTAITIDGTTTVLDLQDHSVPVQTGNAVSASKGWDIIQAFPGTTSAEHTVTIGINPGDPYAVLDALMFEMSEPDSIAGGATNPSTAVTVTRIITATSTASSNAFQSVRSLTIALGAVSTILALSLLFVAVWCFRSRRPRRNSVKAFESGSQFTAQNRPDAAHASLLDAPVDSSATLAASQAKIGPFFSPGWRQWEPDKNWQAEYTAVPQIVAGDSVHIRSLNTTPYSSDGTSMNTRVQDPFNSSSHDPVDNTNSGIRDVSPSPKINMVDLSPQTAPSPSIRRPIYSGPSGRRSTLFACLVTDERDLDARYDARRHSACVATAFVESKTYGVLGDAKKRLWHPDGHT</sequence>
<keyword evidence="2" id="KW-0472">Membrane</keyword>
<proteinExistence type="predicted"/>
<feature type="transmembrane region" description="Helical" evidence="2">
    <location>
        <begin position="205"/>
        <end position="228"/>
    </location>
</feature>
<keyword evidence="5" id="KW-1185">Reference proteome</keyword>
<feature type="region of interest" description="Disordered" evidence="1">
    <location>
        <begin position="335"/>
        <end position="381"/>
    </location>
</feature>
<keyword evidence="3" id="KW-0732">Signal</keyword>
<evidence type="ECO:0000313" key="4">
    <source>
        <dbReference type="EMBL" id="KAJ3515672.1"/>
    </source>
</evidence>
<reference evidence="4" key="1">
    <citation type="submission" date="2022-07" db="EMBL/GenBank/DDBJ databases">
        <title>Genome Sequence of Agrocybe chaxingu.</title>
        <authorList>
            <person name="Buettner E."/>
        </authorList>
    </citation>
    <scope>NUCLEOTIDE SEQUENCE</scope>
    <source>
        <strain evidence="4">MP-N11</strain>
    </source>
</reference>
<dbReference type="OrthoDB" id="3004867at2759"/>
<comment type="caution">
    <text evidence="4">The sequence shown here is derived from an EMBL/GenBank/DDBJ whole genome shotgun (WGS) entry which is preliminary data.</text>
</comment>